<accession>A0A086P8U4</accession>
<reference evidence="2" key="1">
    <citation type="submission" date="2014-08" db="EMBL/GenBank/DDBJ databases">
        <title>Draft genome sequences of Sphingobium herbicidovorans.</title>
        <authorList>
            <person name="Gan H.M."/>
            <person name="Gan H.Y."/>
            <person name="Savka M.A."/>
        </authorList>
    </citation>
    <scope>NUCLEOTIDE SEQUENCE [LARGE SCALE GENOMIC DNA]</scope>
    <source>
        <strain evidence="2">NBRC 16415</strain>
    </source>
</reference>
<feature type="region of interest" description="Disordered" evidence="1">
    <location>
        <begin position="51"/>
        <end position="86"/>
    </location>
</feature>
<protein>
    <submittedName>
        <fullName evidence="2">Uncharacterized protein</fullName>
    </submittedName>
</protein>
<dbReference type="AlphaFoldDB" id="A0A086P8U4"/>
<proteinExistence type="predicted"/>
<feature type="compositionally biased region" description="Polar residues" evidence="1">
    <location>
        <begin position="73"/>
        <end position="86"/>
    </location>
</feature>
<name>A0A086P8U4_SPHHM</name>
<gene>
    <name evidence="2" type="ORF">BV98_002623</name>
</gene>
<comment type="caution">
    <text evidence="2">The sequence shown here is derived from an EMBL/GenBank/DDBJ whole genome shotgun (WGS) entry which is preliminary data.</text>
</comment>
<sequence>MSGPSNQHWDARTIFSDDPLVSKDMTPRLRDELKFEDGNIQAKIYRSIEPLERISSVEPPNQPKSHQPKRMTEISSASGPAQRDSSWIATSPWSCVKAQLPLGRTVSGGAAKIGSGRGFE</sequence>
<dbReference type="Proteomes" id="UP000024284">
    <property type="component" value="Unassembled WGS sequence"/>
</dbReference>
<evidence type="ECO:0000313" key="2">
    <source>
        <dbReference type="EMBL" id="KFG89812.1"/>
    </source>
</evidence>
<organism evidence="2 3">
    <name type="scientific">Sphingobium herbicidovorans (strain ATCC 700291 / DSM 11019 / CCUG 56400 / KCTC 2939 / LMG 18315 / NBRC 16415 / MH)</name>
    <name type="common">Sphingomonas herbicidovorans</name>
    <dbReference type="NCBI Taxonomy" id="1219045"/>
    <lineage>
        <taxon>Bacteria</taxon>
        <taxon>Pseudomonadati</taxon>
        <taxon>Pseudomonadota</taxon>
        <taxon>Alphaproteobacteria</taxon>
        <taxon>Sphingomonadales</taxon>
        <taxon>Sphingomonadaceae</taxon>
        <taxon>Sphingobium</taxon>
    </lineage>
</organism>
<keyword evidence="3" id="KW-1185">Reference proteome</keyword>
<evidence type="ECO:0000313" key="3">
    <source>
        <dbReference type="Proteomes" id="UP000024284"/>
    </source>
</evidence>
<evidence type="ECO:0000256" key="1">
    <source>
        <dbReference type="SAM" id="MobiDB-lite"/>
    </source>
</evidence>
<dbReference type="EMBL" id="JFZA02000023">
    <property type="protein sequence ID" value="KFG89812.1"/>
    <property type="molecule type" value="Genomic_DNA"/>
</dbReference>